<feature type="compositionally biased region" description="Low complexity" evidence="1">
    <location>
        <begin position="59"/>
        <end position="79"/>
    </location>
</feature>
<feature type="region of interest" description="Disordered" evidence="1">
    <location>
        <begin position="47"/>
        <end position="97"/>
    </location>
</feature>
<dbReference type="EMBL" id="MHCC01000026">
    <property type="protein sequence ID" value="OGY12609.1"/>
    <property type="molecule type" value="Genomic_DNA"/>
</dbReference>
<name>A0A1G1VB21_9BACT</name>
<keyword evidence="2" id="KW-0472">Membrane</keyword>
<keyword evidence="2" id="KW-1133">Transmembrane helix</keyword>
<evidence type="ECO:0000313" key="3">
    <source>
        <dbReference type="EMBL" id="OGY12609.1"/>
    </source>
</evidence>
<sequence length="241" mass="25506">MLPVSRGFIPIPILIVGAVLALVSVGGAVYYVSVYSPSEASTKTATRPVGFTIPTPAGQQEQPSQPLVQQSQDAQVPVESPVPSPLPSPVPTPDATTLTYSSSEAGYSFKYPFGWTVVEGSTACGPVFYPQDTDKTSLTVCGLNANADDTPALMAERAIGSSLSSLVSKNSMTVGKHSSVRQETSITSGQYEIDVFVGNVSNKSKTLTGTLAIYFSIQDSTKIESMKKQFDTILSSFKFTI</sequence>
<dbReference type="Proteomes" id="UP000178659">
    <property type="component" value="Unassembled WGS sequence"/>
</dbReference>
<feature type="compositionally biased region" description="Pro residues" evidence="1">
    <location>
        <begin position="80"/>
        <end position="92"/>
    </location>
</feature>
<gene>
    <name evidence="3" type="ORF">A3A77_05015</name>
</gene>
<comment type="caution">
    <text evidence="3">The sequence shown here is derived from an EMBL/GenBank/DDBJ whole genome shotgun (WGS) entry which is preliminary data.</text>
</comment>
<protein>
    <submittedName>
        <fullName evidence="3">Uncharacterized protein</fullName>
    </submittedName>
</protein>
<reference evidence="3 4" key="1">
    <citation type="journal article" date="2016" name="Nat. Commun.">
        <title>Thousands of microbial genomes shed light on interconnected biogeochemical processes in an aquifer system.</title>
        <authorList>
            <person name="Anantharaman K."/>
            <person name="Brown C.T."/>
            <person name="Hug L.A."/>
            <person name="Sharon I."/>
            <person name="Castelle C.J."/>
            <person name="Probst A.J."/>
            <person name="Thomas B.C."/>
            <person name="Singh A."/>
            <person name="Wilkins M.J."/>
            <person name="Karaoz U."/>
            <person name="Brodie E.L."/>
            <person name="Williams K.H."/>
            <person name="Hubbard S.S."/>
            <person name="Banfield J.F."/>
        </authorList>
    </citation>
    <scope>NUCLEOTIDE SEQUENCE [LARGE SCALE GENOMIC DNA]</scope>
</reference>
<keyword evidence="2" id="KW-0812">Transmembrane</keyword>
<dbReference type="AlphaFoldDB" id="A0A1G1VB21"/>
<evidence type="ECO:0000256" key="1">
    <source>
        <dbReference type="SAM" id="MobiDB-lite"/>
    </source>
</evidence>
<proteinExistence type="predicted"/>
<organism evidence="3 4">
    <name type="scientific">Candidatus Blackburnbacteria bacterium RIFCSPLOWO2_01_FULL_40_20</name>
    <dbReference type="NCBI Taxonomy" id="1797519"/>
    <lineage>
        <taxon>Bacteria</taxon>
        <taxon>Candidatus Blackburniibacteriota</taxon>
    </lineage>
</organism>
<accession>A0A1G1VB21</accession>
<feature type="transmembrane region" description="Helical" evidence="2">
    <location>
        <begin position="7"/>
        <end position="32"/>
    </location>
</feature>
<evidence type="ECO:0000313" key="4">
    <source>
        <dbReference type="Proteomes" id="UP000178659"/>
    </source>
</evidence>
<evidence type="ECO:0000256" key="2">
    <source>
        <dbReference type="SAM" id="Phobius"/>
    </source>
</evidence>